<evidence type="ECO:0000313" key="8">
    <source>
        <dbReference type="EMBL" id="KAK0639118.1"/>
    </source>
</evidence>
<evidence type="ECO:0000256" key="3">
    <source>
        <dbReference type="ARBA" id="ARBA00013036"/>
    </source>
</evidence>
<dbReference type="GO" id="GO:0008652">
    <property type="term" value="P:amino acid biosynthetic process"/>
    <property type="evidence" value="ECO:0007669"/>
    <property type="project" value="UniProtKB-KW"/>
</dbReference>
<keyword evidence="9" id="KW-1185">Reference proteome</keyword>
<accession>A0AA39XRX9</accession>
<dbReference type="GO" id="GO:0004107">
    <property type="term" value="F:chorismate synthase activity"/>
    <property type="evidence" value="ECO:0007669"/>
    <property type="project" value="UniProtKB-EC"/>
</dbReference>
<gene>
    <name evidence="8" type="ORF">B0T16DRAFT_422458</name>
</gene>
<keyword evidence="6" id="KW-0456">Lyase</keyword>
<dbReference type="Pfam" id="PF01264">
    <property type="entry name" value="Chorismate_synt"/>
    <property type="match status" value="1"/>
</dbReference>
<evidence type="ECO:0000256" key="5">
    <source>
        <dbReference type="ARBA" id="ARBA00023141"/>
    </source>
</evidence>
<reference evidence="8" key="1">
    <citation type="submission" date="2023-06" db="EMBL/GenBank/DDBJ databases">
        <title>Genome-scale phylogeny and comparative genomics of the fungal order Sordariales.</title>
        <authorList>
            <consortium name="Lawrence Berkeley National Laboratory"/>
            <person name="Hensen N."/>
            <person name="Bonometti L."/>
            <person name="Westerberg I."/>
            <person name="Brannstrom I.O."/>
            <person name="Guillou S."/>
            <person name="Cros-Aarteil S."/>
            <person name="Calhoun S."/>
            <person name="Haridas S."/>
            <person name="Kuo A."/>
            <person name="Mondo S."/>
            <person name="Pangilinan J."/>
            <person name="Riley R."/>
            <person name="Labutti K."/>
            <person name="Andreopoulos B."/>
            <person name="Lipzen A."/>
            <person name="Chen C."/>
            <person name="Yanf M."/>
            <person name="Daum C."/>
            <person name="Ng V."/>
            <person name="Clum A."/>
            <person name="Steindorff A."/>
            <person name="Ohm R."/>
            <person name="Martin F."/>
            <person name="Silar P."/>
            <person name="Natvig D."/>
            <person name="Lalanne C."/>
            <person name="Gautier V."/>
            <person name="Ament-Velasquez S.L."/>
            <person name="Kruys A."/>
            <person name="Hutchinson M.I."/>
            <person name="Powell A.J."/>
            <person name="Barry K."/>
            <person name="Miller A.N."/>
            <person name="Grigoriev I.V."/>
            <person name="Debuchy R."/>
            <person name="Gladieux P."/>
            <person name="Thoren M.H."/>
            <person name="Johannesson H."/>
        </authorList>
    </citation>
    <scope>NUCLEOTIDE SEQUENCE</scope>
    <source>
        <strain evidence="8">SMH2532-1</strain>
    </source>
</reference>
<dbReference type="Proteomes" id="UP001174936">
    <property type="component" value="Unassembled WGS sequence"/>
</dbReference>
<comment type="pathway">
    <text evidence="1">Metabolic intermediate biosynthesis; chorismate biosynthesis; chorismate from D-erythrose 4-phosphate and phosphoenolpyruvate: step 7/7.</text>
</comment>
<evidence type="ECO:0000256" key="4">
    <source>
        <dbReference type="ARBA" id="ARBA00022605"/>
    </source>
</evidence>
<dbReference type="PANTHER" id="PTHR21085">
    <property type="entry name" value="CHORISMATE SYNTHASE"/>
    <property type="match status" value="1"/>
</dbReference>
<proteinExistence type="inferred from homology"/>
<evidence type="ECO:0000256" key="7">
    <source>
        <dbReference type="SAM" id="MobiDB-lite"/>
    </source>
</evidence>
<dbReference type="EMBL" id="JAULSV010000007">
    <property type="protein sequence ID" value="KAK0639118.1"/>
    <property type="molecule type" value="Genomic_DNA"/>
</dbReference>
<dbReference type="PANTHER" id="PTHR21085:SF0">
    <property type="entry name" value="CHORISMATE SYNTHASE"/>
    <property type="match status" value="1"/>
</dbReference>
<organism evidence="8 9">
    <name type="scientific">Cercophora newfieldiana</name>
    <dbReference type="NCBI Taxonomy" id="92897"/>
    <lineage>
        <taxon>Eukaryota</taxon>
        <taxon>Fungi</taxon>
        <taxon>Dikarya</taxon>
        <taxon>Ascomycota</taxon>
        <taxon>Pezizomycotina</taxon>
        <taxon>Sordariomycetes</taxon>
        <taxon>Sordariomycetidae</taxon>
        <taxon>Sordariales</taxon>
        <taxon>Lasiosphaeriaceae</taxon>
        <taxon>Cercophora</taxon>
    </lineage>
</organism>
<keyword evidence="5" id="KW-0057">Aromatic amino acid biosynthesis</keyword>
<evidence type="ECO:0000256" key="6">
    <source>
        <dbReference type="ARBA" id="ARBA00023239"/>
    </source>
</evidence>
<dbReference type="AlphaFoldDB" id="A0AA39XRX9"/>
<keyword evidence="4" id="KW-0028">Amino-acid biosynthesis</keyword>
<name>A0AA39XRX9_9PEZI</name>
<dbReference type="EC" id="4.2.3.5" evidence="3"/>
<evidence type="ECO:0000313" key="9">
    <source>
        <dbReference type="Proteomes" id="UP001174936"/>
    </source>
</evidence>
<dbReference type="GO" id="GO:0010181">
    <property type="term" value="F:FMN binding"/>
    <property type="evidence" value="ECO:0007669"/>
    <property type="project" value="TreeGrafter"/>
</dbReference>
<comment type="similarity">
    <text evidence="2">Belongs to the chorismate synthase family.</text>
</comment>
<dbReference type="Gene3D" id="3.60.150.10">
    <property type="entry name" value="Chorismate synthase AroC"/>
    <property type="match status" value="1"/>
</dbReference>
<dbReference type="GO" id="GO:0009423">
    <property type="term" value="P:chorismate biosynthetic process"/>
    <property type="evidence" value="ECO:0007669"/>
    <property type="project" value="TreeGrafter"/>
</dbReference>
<dbReference type="SUPFAM" id="SSF103263">
    <property type="entry name" value="Chorismate synthase, AroC"/>
    <property type="match status" value="1"/>
</dbReference>
<dbReference type="InterPro" id="IPR035904">
    <property type="entry name" value="Chorismate_synth_AroC_sf"/>
</dbReference>
<feature type="region of interest" description="Disordered" evidence="7">
    <location>
        <begin position="1"/>
        <end position="22"/>
    </location>
</feature>
<protein>
    <recommendedName>
        <fullName evidence="3">chorismate synthase</fullName>
        <ecNumber evidence="3">4.2.3.5</ecNumber>
    </recommendedName>
</protein>
<evidence type="ECO:0000256" key="1">
    <source>
        <dbReference type="ARBA" id="ARBA00005044"/>
    </source>
</evidence>
<sequence>MLDVCGRTRDTSNHVATRDRNSDDIPVPMLHSGIRLWRFGMSEAAGSPYFASNLNVPNELGEPCFDKLEAKLAHAMMSIPATKGFDLGSGFSGVQAPGSTHNDPFVGTKNE</sequence>
<evidence type="ECO:0000256" key="2">
    <source>
        <dbReference type="ARBA" id="ARBA00008014"/>
    </source>
</evidence>
<dbReference type="GO" id="GO:0009073">
    <property type="term" value="P:aromatic amino acid family biosynthetic process"/>
    <property type="evidence" value="ECO:0007669"/>
    <property type="project" value="UniProtKB-KW"/>
</dbReference>
<dbReference type="GO" id="GO:0005829">
    <property type="term" value="C:cytosol"/>
    <property type="evidence" value="ECO:0007669"/>
    <property type="project" value="TreeGrafter"/>
</dbReference>
<dbReference type="InterPro" id="IPR000453">
    <property type="entry name" value="Chorismate_synth"/>
</dbReference>
<comment type="caution">
    <text evidence="8">The sequence shown here is derived from an EMBL/GenBank/DDBJ whole genome shotgun (WGS) entry which is preliminary data.</text>
</comment>